<dbReference type="InterPro" id="IPR035921">
    <property type="entry name" value="F/V-ATP_Csub_sf"/>
</dbReference>
<evidence type="ECO:0000313" key="10">
    <source>
        <dbReference type="EMBL" id="CAK0829931.1"/>
    </source>
</evidence>
<evidence type="ECO:0000256" key="4">
    <source>
        <dbReference type="ARBA" id="ARBA00022989"/>
    </source>
</evidence>
<dbReference type="Gene3D" id="1.20.20.10">
    <property type="entry name" value="F1F0 ATP synthase subunit C"/>
    <property type="match status" value="2"/>
</dbReference>
<comment type="caution">
    <text evidence="10">The sequence shown here is derived from an EMBL/GenBank/DDBJ whole genome shotgun (WGS) entry which is preliminary data.</text>
</comment>
<evidence type="ECO:0000256" key="1">
    <source>
        <dbReference type="ARBA" id="ARBA00004141"/>
    </source>
</evidence>
<dbReference type="InterPro" id="IPR038662">
    <property type="entry name" value="ATP_synth_F0_csu_sf"/>
</dbReference>
<feature type="compositionally biased region" description="Basic residues" evidence="6">
    <location>
        <begin position="461"/>
        <end position="471"/>
    </location>
</feature>
<feature type="signal peptide" evidence="8">
    <location>
        <begin position="1"/>
        <end position="27"/>
    </location>
</feature>
<feature type="chain" id="PRO_5045708532" description="V-ATPase proteolipid subunit C-like domain-containing protein" evidence="8">
    <location>
        <begin position="28"/>
        <end position="559"/>
    </location>
</feature>
<evidence type="ECO:0000256" key="8">
    <source>
        <dbReference type="SAM" id="SignalP"/>
    </source>
</evidence>
<keyword evidence="8" id="KW-0732">Signal</keyword>
<accession>A0ABN9SF17</accession>
<feature type="compositionally biased region" description="Basic residues" evidence="6">
    <location>
        <begin position="400"/>
        <end position="412"/>
    </location>
</feature>
<dbReference type="EMBL" id="CAUYUJ010010657">
    <property type="protein sequence ID" value="CAK0829931.1"/>
    <property type="molecule type" value="Genomic_DNA"/>
</dbReference>
<dbReference type="CDD" id="cd18121">
    <property type="entry name" value="ATP-synt_Fo_c"/>
    <property type="match status" value="2"/>
</dbReference>
<comment type="similarity">
    <text evidence="2">Belongs to the ATPase C chain family.</text>
</comment>
<comment type="subcellular location">
    <subcellularLocation>
        <location evidence="1">Membrane</location>
        <topology evidence="1">Multi-pass membrane protein</topology>
    </subcellularLocation>
</comment>
<evidence type="ECO:0000256" key="5">
    <source>
        <dbReference type="ARBA" id="ARBA00023136"/>
    </source>
</evidence>
<feature type="region of interest" description="Disordered" evidence="6">
    <location>
        <begin position="359"/>
        <end position="497"/>
    </location>
</feature>
<sequence>MLLAMAAPRSAILTAAVVLACTSLMAAFVPSPVASRPTAQSLPTAALSALALAAPTAAHAEDSSVWIPALSAVGAGFAIGLAAIGSGVGQGIASGRCIDGISRQPEGSSVWIPALSAVGAGFAIGLAAIGSGVGQGIASGRCIDGISRQPEARSRLPLLADGVPDRSSATGAEAALRPGWFSEDRFSKDAQKMQEMPPYIGWTRSAPKPTGPGCHPRCEWQCPPATECDQTCQPYCMPPLCKTFCARHEADSCETRCGPPQCSVVCPPGRLSGDPTGSCQTVCVPPVCRTECGSVRGKCQSECEEPSCTWKCELASACPKPNCTLRCDGIKECAQPRPLPQAKKLEVPPNQVGVTYGVTHARRLRPRAPGDALNPRVHPDHQVCNDDGRGPGGGAARHSGGAHHRRAGHHRGAGAQAEAPLGGGGPAAGQRRRGPERAASAGGAHVGKEHSAGRRGDAARARPRPRARRAGVRLSARSFRSRSLRSPTPLPSAASLRPPAALCPPAAFCRLRSPARCPLPPPSVCPVRCRSPLPALACRPWQRLHHTHTHTHTHTHRCI</sequence>
<feature type="domain" description="V-ATPase proteolipid subunit C-like" evidence="9">
    <location>
        <begin position="118"/>
        <end position="156"/>
    </location>
</feature>
<evidence type="ECO:0000256" key="6">
    <source>
        <dbReference type="SAM" id="MobiDB-lite"/>
    </source>
</evidence>
<feature type="compositionally biased region" description="Basic and acidic residues" evidence="6">
    <location>
        <begin position="446"/>
        <end position="460"/>
    </location>
</feature>
<proteinExistence type="inferred from homology"/>
<feature type="compositionally biased region" description="Basic and acidic residues" evidence="6">
    <location>
        <begin position="377"/>
        <end position="389"/>
    </location>
</feature>
<dbReference type="Proteomes" id="UP001189429">
    <property type="component" value="Unassembled WGS sequence"/>
</dbReference>
<name>A0ABN9SF17_9DINO</name>
<evidence type="ECO:0000259" key="9">
    <source>
        <dbReference type="Pfam" id="PF00137"/>
    </source>
</evidence>
<evidence type="ECO:0000256" key="3">
    <source>
        <dbReference type="ARBA" id="ARBA00022692"/>
    </source>
</evidence>
<keyword evidence="11" id="KW-1185">Reference proteome</keyword>
<dbReference type="SUPFAM" id="SSF81333">
    <property type="entry name" value="F1F0 ATP synthase subunit C"/>
    <property type="match status" value="2"/>
</dbReference>
<dbReference type="Pfam" id="PF00137">
    <property type="entry name" value="ATP-synt_C"/>
    <property type="match status" value="2"/>
</dbReference>
<feature type="transmembrane region" description="Helical" evidence="7">
    <location>
        <begin position="110"/>
        <end position="133"/>
    </location>
</feature>
<evidence type="ECO:0000256" key="2">
    <source>
        <dbReference type="ARBA" id="ARBA00006704"/>
    </source>
</evidence>
<keyword evidence="3 7" id="KW-0812">Transmembrane</keyword>
<organism evidence="10 11">
    <name type="scientific">Prorocentrum cordatum</name>
    <dbReference type="NCBI Taxonomy" id="2364126"/>
    <lineage>
        <taxon>Eukaryota</taxon>
        <taxon>Sar</taxon>
        <taxon>Alveolata</taxon>
        <taxon>Dinophyceae</taxon>
        <taxon>Prorocentrales</taxon>
        <taxon>Prorocentraceae</taxon>
        <taxon>Prorocentrum</taxon>
    </lineage>
</organism>
<protein>
    <recommendedName>
        <fullName evidence="9">V-ATPase proteolipid subunit C-like domain-containing protein</fullName>
    </recommendedName>
</protein>
<feature type="transmembrane region" description="Helical" evidence="7">
    <location>
        <begin position="65"/>
        <end position="89"/>
    </location>
</feature>
<gene>
    <name evidence="10" type="ORF">PCOR1329_LOCUS28720</name>
</gene>
<feature type="domain" description="V-ATPase proteolipid subunit C-like" evidence="9">
    <location>
        <begin position="73"/>
        <end position="107"/>
    </location>
</feature>
<dbReference type="PRINTS" id="PR00124">
    <property type="entry name" value="ATPASEC"/>
</dbReference>
<evidence type="ECO:0000313" key="11">
    <source>
        <dbReference type="Proteomes" id="UP001189429"/>
    </source>
</evidence>
<evidence type="ECO:0000256" key="7">
    <source>
        <dbReference type="SAM" id="Phobius"/>
    </source>
</evidence>
<reference evidence="10" key="1">
    <citation type="submission" date="2023-10" db="EMBL/GenBank/DDBJ databases">
        <authorList>
            <person name="Chen Y."/>
            <person name="Shah S."/>
            <person name="Dougan E. K."/>
            <person name="Thang M."/>
            <person name="Chan C."/>
        </authorList>
    </citation>
    <scope>NUCLEOTIDE SEQUENCE [LARGE SCALE GENOMIC DNA]</scope>
</reference>
<dbReference type="InterPro" id="IPR002379">
    <property type="entry name" value="ATPase_proteolipid_c-like_dom"/>
</dbReference>
<dbReference type="InterPro" id="IPR000454">
    <property type="entry name" value="ATP_synth_F0_csu"/>
</dbReference>
<feature type="compositionally biased region" description="Low complexity" evidence="6">
    <location>
        <begin position="484"/>
        <end position="497"/>
    </location>
</feature>
<keyword evidence="4 7" id="KW-1133">Transmembrane helix</keyword>
<keyword evidence="5 7" id="KW-0472">Membrane</keyword>